<keyword evidence="1 4" id="KW-0489">Methyltransferase</keyword>
<dbReference type="CDD" id="cd02440">
    <property type="entry name" value="AdoMet_MTases"/>
    <property type="match status" value="1"/>
</dbReference>
<dbReference type="PANTHER" id="PTHR10509:SF14">
    <property type="entry name" value="CAFFEOYL-COA O-METHYLTRANSFERASE 3-RELATED"/>
    <property type="match status" value="1"/>
</dbReference>
<dbReference type="AlphaFoldDB" id="A0A1H7H157"/>
<keyword evidence="5" id="KW-1185">Reference proteome</keyword>
<dbReference type="Proteomes" id="UP000185766">
    <property type="component" value="Unassembled WGS sequence"/>
</dbReference>
<dbReference type="InterPro" id="IPR050362">
    <property type="entry name" value="Cation-dep_OMT"/>
</dbReference>
<dbReference type="Pfam" id="PF01596">
    <property type="entry name" value="Methyltransf_3"/>
    <property type="match status" value="1"/>
</dbReference>
<dbReference type="RefSeq" id="WP_074864872.1">
    <property type="nucleotide sequence ID" value="NZ_FOAS01000002.1"/>
</dbReference>
<proteinExistence type="predicted"/>
<dbReference type="STRING" id="1429083.GCA_001885685_01921"/>
<keyword evidence="2 4" id="KW-0808">Transferase</keyword>
<keyword evidence="3" id="KW-0949">S-adenosyl-L-methionine</keyword>
<dbReference type="PROSITE" id="PS51682">
    <property type="entry name" value="SAM_OMT_I"/>
    <property type="match status" value="1"/>
</dbReference>
<name>A0A1H7H157_9GAMM</name>
<gene>
    <name evidence="4" type="ORF">SAMN05216214_102251</name>
</gene>
<evidence type="ECO:0000256" key="1">
    <source>
        <dbReference type="ARBA" id="ARBA00022603"/>
    </source>
</evidence>
<dbReference type="InterPro" id="IPR029063">
    <property type="entry name" value="SAM-dependent_MTases_sf"/>
</dbReference>
<dbReference type="SUPFAM" id="SSF53335">
    <property type="entry name" value="S-adenosyl-L-methionine-dependent methyltransferases"/>
    <property type="match status" value="1"/>
</dbReference>
<accession>A0A1H7H157</accession>
<dbReference type="PANTHER" id="PTHR10509">
    <property type="entry name" value="O-METHYLTRANSFERASE-RELATED"/>
    <property type="match status" value="1"/>
</dbReference>
<reference evidence="4 5" key="1">
    <citation type="submission" date="2016-10" db="EMBL/GenBank/DDBJ databases">
        <authorList>
            <person name="de Groot N.N."/>
        </authorList>
    </citation>
    <scope>NUCLEOTIDE SEQUENCE [LARGE SCALE GENOMIC DNA]</scope>
    <source>
        <strain evidence="4 5">JCM 19513</strain>
    </source>
</reference>
<dbReference type="EMBL" id="FOAS01000002">
    <property type="protein sequence ID" value="SEK44029.1"/>
    <property type="molecule type" value="Genomic_DNA"/>
</dbReference>
<dbReference type="Gene3D" id="3.40.50.150">
    <property type="entry name" value="Vaccinia Virus protein VP39"/>
    <property type="match status" value="1"/>
</dbReference>
<dbReference type="InterPro" id="IPR002935">
    <property type="entry name" value="SAM_O-MeTrfase"/>
</dbReference>
<dbReference type="GO" id="GO:0008171">
    <property type="term" value="F:O-methyltransferase activity"/>
    <property type="evidence" value="ECO:0007669"/>
    <property type="project" value="InterPro"/>
</dbReference>
<organism evidence="4 5">
    <name type="scientific">Atopomonas hussainii</name>
    <dbReference type="NCBI Taxonomy" id="1429083"/>
    <lineage>
        <taxon>Bacteria</taxon>
        <taxon>Pseudomonadati</taxon>
        <taxon>Pseudomonadota</taxon>
        <taxon>Gammaproteobacteria</taxon>
        <taxon>Pseudomonadales</taxon>
        <taxon>Pseudomonadaceae</taxon>
        <taxon>Atopomonas</taxon>
    </lineage>
</organism>
<evidence type="ECO:0000313" key="5">
    <source>
        <dbReference type="Proteomes" id="UP000185766"/>
    </source>
</evidence>
<evidence type="ECO:0000256" key="3">
    <source>
        <dbReference type="ARBA" id="ARBA00022691"/>
    </source>
</evidence>
<dbReference type="GO" id="GO:0008757">
    <property type="term" value="F:S-adenosylmethionine-dependent methyltransferase activity"/>
    <property type="evidence" value="ECO:0007669"/>
    <property type="project" value="TreeGrafter"/>
</dbReference>
<protein>
    <submittedName>
        <fullName evidence="4">Predicted O-methyltransferase YrrM</fullName>
    </submittedName>
</protein>
<evidence type="ECO:0000256" key="2">
    <source>
        <dbReference type="ARBA" id="ARBA00022679"/>
    </source>
</evidence>
<evidence type="ECO:0000313" key="4">
    <source>
        <dbReference type="EMBL" id="SEK44029.1"/>
    </source>
</evidence>
<sequence length="220" mass="24357">MSNRTLVLDDALYDYLCGVSLRETPWQRQLREETATLEMARMQIAPEQGQFMALLVKLMGARQIIEVGTFTGYSALSMAQVLPEDGKILCCDVSAEWTAIAQRYWQAAGVQQRIELVLAPAEETLSARLKAGGVGQYDLMFIDADKTGYAEYVELGLALLRPGGLLLLDNTLWSGRVLDAHTSDLDTRALQALNKALLHDERIDLSLLPVGDGLTLCRKR</sequence>
<dbReference type="GO" id="GO:0032259">
    <property type="term" value="P:methylation"/>
    <property type="evidence" value="ECO:0007669"/>
    <property type="project" value="UniProtKB-KW"/>
</dbReference>